<dbReference type="Proteomes" id="UP000738349">
    <property type="component" value="Unassembled WGS sequence"/>
</dbReference>
<evidence type="ECO:0000313" key="1">
    <source>
        <dbReference type="EMBL" id="KAH7166346.1"/>
    </source>
</evidence>
<name>A0A9P9FNR4_9HYPO</name>
<dbReference type="OrthoDB" id="5215637at2759"/>
<protein>
    <submittedName>
        <fullName evidence="1">Uncharacterized protein</fullName>
    </submittedName>
</protein>
<organism evidence="1 2">
    <name type="scientific">Dactylonectria macrodidyma</name>
    <dbReference type="NCBI Taxonomy" id="307937"/>
    <lineage>
        <taxon>Eukaryota</taxon>
        <taxon>Fungi</taxon>
        <taxon>Dikarya</taxon>
        <taxon>Ascomycota</taxon>
        <taxon>Pezizomycotina</taxon>
        <taxon>Sordariomycetes</taxon>
        <taxon>Hypocreomycetidae</taxon>
        <taxon>Hypocreales</taxon>
        <taxon>Nectriaceae</taxon>
        <taxon>Dactylonectria</taxon>
    </lineage>
</organism>
<evidence type="ECO:0000313" key="2">
    <source>
        <dbReference type="Proteomes" id="UP000738349"/>
    </source>
</evidence>
<reference evidence="1" key="1">
    <citation type="journal article" date="2021" name="Nat. Commun.">
        <title>Genetic determinants of endophytism in the Arabidopsis root mycobiome.</title>
        <authorList>
            <person name="Mesny F."/>
            <person name="Miyauchi S."/>
            <person name="Thiergart T."/>
            <person name="Pickel B."/>
            <person name="Atanasova L."/>
            <person name="Karlsson M."/>
            <person name="Huettel B."/>
            <person name="Barry K.W."/>
            <person name="Haridas S."/>
            <person name="Chen C."/>
            <person name="Bauer D."/>
            <person name="Andreopoulos W."/>
            <person name="Pangilinan J."/>
            <person name="LaButti K."/>
            <person name="Riley R."/>
            <person name="Lipzen A."/>
            <person name="Clum A."/>
            <person name="Drula E."/>
            <person name="Henrissat B."/>
            <person name="Kohler A."/>
            <person name="Grigoriev I.V."/>
            <person name="Martin F.M."/>
            <person name="Hacquard S."/>
        </authorList>
    </citation>
    <scope>NUCLEOTIDE SEQUENCE</scope>
    <source>
        <strain evidence="1">MPI-CAGE-AT-0147</strain>
    </source>
</reference>
<sequence length="215" mass="22904">MSTICYDRSGNEAPGLVACSSSSGSNGTACCLPGDNCATNGLCVDPDFADMQTPYFVRGCSDVKWESAACVDNCNAFEGNGVKTCGSSKFCCYDFDGCDCDNSTAVFSLSPVRVATTIPSATGLSTRSSHAAAASTTAASLQTANTNNDDNIKVGLSVGLGVGIPLQTYPLLSRRVDLKTFVHCHHSHVRHCYNYVSCWYNFDGRIYLANSRHQR</sequence>
<keyword evidence="2" id="KW-1185">Reference proteome</keyword>
<dbReference type="EMBL" id="JAGMUV010000003">
    <property type="protein sequence ID" value="KAH7166346.1"/>
    <property type="molecule type" value="Genomic_DNA"/>
</dbReference>
<accession>A0A9P9FNR4</accession>
<gene>
    <name evidence="1" type="ORF">EDB81DRAFT_878692</name>
</gene>
<dbReference type="AlphaFoldDB" id="A0A9P9FNR4"/>
<comment type="caution">
    <text evidence="1">The sequence shown here is derived from an EMBL/GenBank/DDBJ whole genome shotgun (WGS) entry which is preliminary data.</text>
</comment>
<proteinExistence type="predicted"/>